<dbReference type="EMBL" id="JMIX01000003">
    <property type="protein sequence ID" value="KEO98578.1"/>
    <property type="molecule type" value="Genomic_DNA"/>
</dbReference>
<dbReference type="PATRIC" id="fig|39960.10.peg.2035"/>
<evidence type="ECO:0000256" key="2">
    <source>
        <dbReference type="ARBA" id="ARBA00022448"/>
    </source>
</evidence>
<keyword evidence="8" id="KW-1185">Reference proteome</keyword>
<evidence type="ECO:0000256" key="5">
    <source>
        <dbReference type="ARBA" id="ARBA00022982"/>
    </source>
</evidence>
<comment type="caution">
    <text evidence="7">The sequence shown here is derived from an EMBL/GenBank/DDBJ whole genome shotgun (WGS) entry which is preliminary data.</text>
</comment>
<dbReference type="PANTHER" id="PTHR12219:SF8">
    <property type="entry name" value="NADH DEHYDROGENASE [UBIQUINONE] IRON-SULFUR PROTEIN 4, MITOCHONDRIAL"/>
    <property type="match status" value="1"/>
</dbReference>
<keyword evidence="4" id="KW-0809">Transit peptide</keyword>
<evidence type="ECO:0000256" key="3">
    <source>
        <dbReference type="ARBA" id="ARBA00022660"/>
    </source>
</evidence>
<evidence type="ECO:0000313" key="8">
    <source>
        <dbReference type="Proteomes" id="UP000027866"/>
    </source>
</evidence>
<keyword evidence="6" id="KW-0472">Membrane</keyword>
<dbReference type="Gene3D" id="3.30.160.190">
    <property type="entry name" value="atu1810 like domain"/>
    <property type="match status" value="1"/>
</dbReference>
<dbReference type="AlphaFoldDB" id="A0A074N334"/>
<evidence type="ECO:0000256" key="6">
    <source>
        <dbReference type="ARBA" id="ARBA00023136"/>
    </source>
</evidence>
<dbReference type="Proteomes" id="UP000027866">
    <property type="component" value="Unassembled WGS sequence"/>
</dbReference>
<dbReference type="KEGG" id="elq:Ga0102493_112940"/>
<dbReference type="Pfam" id="PF04800">
    <property type="entry name" value="NDUS4"/>
    <property type="match status" value="1"/>
</dbReference>
<evidence type="ECO:0000256" key="4">
    <source>
        <dbReference type="ARBA" id="ARBA00022946"/>
    </source>
</evidence>
<sequence length="92" mass="10268">MPAVIYQQPKSAMQSGKAKTDTWVLEFERSEALRPDPLMGWAGSGDTQAQVRLNFPTKDAAKAYAEKYGIPARVHSTPPKRLKLQAYADNFK</sequence>
<keyword evidence="2" id="KW-0813">Transport</keyword>
<dbReference type="RefSeq" id="WP_034900814.1">
    <property type="nucleotide sequence ID" value="NZ_CP017057.1"/>
</dbReference>
<evidence type="ECO:0000256" key="1">
    <source>
        <dbReference type="ARBA" id="ARBA00004370"/>
    </source>
</evidence>
<dbReference type="GO" id="GO:0022900">
    <property type="term" value="P:electron transport chain"/>
    <property type="evidence" value="ECO:0007669"/>
    <property type="project" value="InterPro"/>
</dbReference>
<protein>
    <submittedName>
        <fullName evidence="7">ETC complex subunit I</fullName>
    </submittedName>
</protein>
<keyword evidence="5" id="KW-0249">Electron transport</keyword>
<evidence type="ECO:0000313" key="7">
    <source>
        <dbReference type="EMBL" id="KEO98578.1"/>
    </source>
</evidence>
<gene>
    <name evidence="7" type="ORF">EH32_05590</name>
</gene>
<dbReference type="GO" id="GO:0016020">
    <property type="term" value="C:membrane"/>
    <property type="evidence" value="ECO:0007669"/>
    <property type="project" value="UniProtKB-SubCell"/>
</dbReference>
<proteinExistence type="predicted"/>
<dbReference type="OrthoDB" id="9799572at2"/>
<keyword evidence="3" id="KW-0679">Respiratory chain</keyword>
<dbReference type="InterPro" id="IPR038532">
    <property type="entry name" value="NDUFS4-like_sf"/>
</dbReference>
<comment type="subcellular location">
    <subcellularLocation>
        <location evidence="1">Membrane</location>
    </subcellularLocation>
</comment>
<organism evidence="7 8">
    <name type="scientific">Erythrobacter litoralis</name>
    <dbReference type="NCBI Taxonomy" id="39960"/>
    <lineage>
        <taxon>Bacteria</taxon>
        <taxon>Pseudomonadati</taxon>
        <taxon>Pseudomonadota</taxon>
        <taxon>Alphaproteobacteria</taxon>
        <taxon>Sphingomonadales</taxon>
        <taxon>Erythrobacteraceae</taxon>
        <taxon>Erythrobacter/Porphyrobacter group</taxon>
        <taxon>Erythrobacter</taxon>
    </lineage>
</organism>
<dbReference type="InterPro" id="IPR006885">
    <property type="entry name" value="NADH_UbQ_FeS_4_mit-like"/>
</dbReference>
<reference evidence="7 8" key="1">
    <citation type="submission" date="2014-04" db="EMBL/GenBank/DDBJ databases">
        <title>A comprehensive comparison of genomes of Erythrobacter spp. Strains.</title>
        <authorList>
            <person name="Zheng Q."/>
        </authorList>
    </citation>
    <scope>NUCLEOTIDE SEQUENCE [LARGE SCALE GENOMIC DNA]</scope>
    <source>
        <strain evidence="7 8">DSM 8509</strain>
    </source>
</reference>
<name>A0A074N334_9SPHN</name>
<accession>A0A074N334</accession>
<dbReference type="PANTHER" id="PTHR12219">
    <property type="entry name" value="NADH-UBIQUINONE OXIDOREDUCTASE"/>
    <property type="match status" value="1"/>
</dbReference>